<dbReference type="KEGG" id="dzi:111302328"/>
<dbReference type="InterPro" id="IPR026992">
    <property type="entry name" value="DIOX_N"/>
</dbReference>
<dbReference type="Pfam" id="PF14226">
    <property type="entry name" value="DIOX_N"/>
    <property type="match status" value="1"/>
</dbReference>
<evidence type="ECO:0000256" key="3">
    <source>
        <dbReference type="ARBA" id="ARBA00023002"/>
    </source>
</evidence>
<dbReference type="GeneID" id="111302328"/>
<dbReference type="FunFam" id="2.60.120.330:FF:000006">
    <property type="entry name" value="2-oxoglutarate-Fe(II) type oxidoreductase hxnY"/>
    <property type="match status" value="1"/>
</dbReference>
<name>A0A6P5ZNP5_DURZI</name>
<accession>A0A6P5ZNP5</accession>
<dbReference type="GO" id="GO:0046872">
    <property type="term" value="F:metal ion binding"/>
    <property type="evidence" value="ECO:0007669"/>
    <property type="project" value="UniProtKB-KW"/>
</dbReference>
<protein>
    <submittedName>
        <fullName evidence="8">2-oxoglutarate-Fe(II) type oxidoreductase-like</fullName>
    </submittedName>
</protein>
<organism evidence="7 8">
    <name type="scientific">Durio zibethinus</name>
    <name type="common">Durian</name>
    <dbReference type="NCBI Taxonomy" id="66656"/>
    <lineage>
        <taxon>Eukaryota</taxon>
        <taxon>Viridiplantae</taxon>
        <taxon>Streptophyta</taxon>
        <taxon>Embryophyta</taxon>
        <taxon>Tracheophyta</taxon>
        <taxon>Spermatophyta</taxon>
        <taxon>Magnoliopsida</taxon>
        <taxon>eudicotyledons</taxon>
        <taxon>Gunneridae</taxon>
        <taxon>Pentapetalae</taxon>
        <taxon>rosids</taxon>
        <taxon>malvids</taxon>
        <taxon>Malvales</taxon>
        <taxon>Malvaceae</taxon>
        <taxon>Helicteroideae</taxon>
        <taxon>Durio</taxon>
    </lineage>
</organism>
<dbReference type="PRINTS" id="PR00682">
    <property type="entry name" value="IPNSYNTHASE"/>
</dbReference>
<dbReference type="Proteomes" id="UP000515121">
    <property type="component" value="Unplaced"/>
</dbReference>
<evidence type="ECO:0000259" key="6">
    <source>
        <dbReference type="PROSITE" id="PS51471"/>
    </source>
</evidence>
<dbReference type="SUPFAM" id="SSF51197">
    <property type="entry name" value="Clavaminate synthase-like"/>
    <property type="match status" value="1"/>
</dbReference>
<dbReference type="OrthoDB" id="288590at2759"/>
<evidence type="ECO:0000256" key="2">
    <source>
        <dbReference type="ARBA" id="ARBA00022723"/>
    </source>
</evidence>
<dbReference type="Gene3D" id="2.60.120.330">
    <property type="entry name" value="B-lactam Antibiotic, Isopenicillin N Synthase, Chain"/>
    <property type="match status" value="1"/>
</dbReference>
<evidence type="ECO:0000313" key="8">
    <source>
        <dbReference type="RefSeq" id="XP_022753995.1"/>
    </source>
</evidence>
<keyword evidence="3 5" id="KW-0560">Oxidoreductase</keyword>
<comment type="similarity">
    <text evidence="1 5">Belongs to the iron/ascorbate-dependent oxidoreductase family.</text>
</comment>
<feature type="domain" description="Fe2OG dioxygenase" evidence="6">
    <location>
        <begin position="161"/>
        <end position="266"/>
    </location>
</feature>
<evidence type="ECO:0000313" key="7">
    <source>
        <dbReference type="Proteomes" id="UP000515121"/>
    </source>
</evidence>
<dbReference type="GO" id="GO:0051213">
    <property type="term" value="F:dioxygenase activity"/>
    <property type="evidence" value="ECO:0007669"/>
    <property type="project" value="UniProtKB-ARBA"/>
</dbReference>
<evidence type="ECO:0000256" key="5">
    <source>
        <dbReference type="RuleBase" id="RU003682"/>
    </source>
</evidence>
<dbReference type="InterPro" id="IPR044861">
    <property type="entry name" value="IPNS-like_FE2OG_OXY"/>
</dbReference>
<dbReference type="RefSeq" id="XP_022753995.1">
    <property type="nucleotide sequence ID" value="XM_022898260.1"/>
</dbReference>
<proteinExistence type="inferred from homology"/>
<dbReference type="PANTHER" id="PTHR10209:SF590">
    <property type="entry name" value="2-OXOGLUTARATE (2OG) AND FE(II)-DEPENDENT OXYGENASE SUPERFAMILY PROTEIN"/>
    <property type="match status" value="1"/>
</dbReference>
<evidence type="ECO:0000256" key="4">
    <source>
        <dbReference type="ARBA" id="ARBA00023004"/>
    </source>
</evidence>
<keyword evidence="4 5" id="KW-0408">Iron</keyword>
<keyword evidence="2 5" id="KW-0479">Metal-binding</keyword>
<dbReference type="InterPro" id="IPR005123">
    <property type="entry name" value="Oxoglu/Fe-dep_dioxygenase_dom"/>
</dbReference>
<keyword evidence="7" id="KW-1185">Reference proteome</keyword>
<dbReference type="PANTHER" id="PTHR10209">
    <property type="entry name" value="OXIDOREDUCTASE, 2OG-FE II OXYGENASE FAMILY PROTEIN"/>
    <property type="match status" value="1"/>
</dbReference>
<dbReference type="Pfam" id="PF03171">
    <property type="entry name" value="2OG-FeII_Oxy"/>
    <property type="match status" value="1"/>
</dbReference>
<dbReference type="InterPro" id="IPR027443">
    <property type="entry name" value="IPNS-like_sf"/>
</dbReference>
<reference evidence="8" key="1">
    <citation type="submission" date="2025-08" db="UniProtKB">
        <authorList>
            <consortium name="RefSeq"/>
        </authorList>
    </citation>
    <scope>IDENTIFICATION</scope>
    <source>
        <tissue evidence="8">Fruit stalk</tissue>
    </source>
</reference>
<sequence length="321" mass="36407">MSQALQLPIIDLSSTDRLSTANSIRQACLDHGFFYLVNHGVEEELRNEVFELSKKFFLLPLEGKMKLAVKKHSGYRGSYAEKFDTSSSAKGDSKESFIVGPLTENHLNQWPFEEELPSWRIAMEAYYKKVLSAGTKLISLIALALNLDEDFFQKLGAFNEHLSFMGLFHYPEPVDSSEEETHGASAHSDYGMITLLLTDGVPGLQFCREKSKEPQVWEDVPSVSGASIVNIGDMMERWTNCLFRSTMHRVVATGEERYSVAFFINPGKECMVECLESCCSESCPPRFPPIRSLHYLQERYRDVILVSPESHELFPQIESHT</sequence>
<dbReference type="AlphaFoldDB" id="A0A6P5ZNP5"/>
<dbReference type="PROSITE" id="PS51471">
    <property type="entry name" value="FE2OG_OXY"/>
    <property type="match status" value="1"/>
</dbReference>
<gene>
    <name evidence="8" type="primary">LOC111302328</name>
</gene>
<evidence type="ECO:0000256" key="1">
    <source>
        <dbReference type="ARBA" id="ARBA00008056"/>
    </source>
</evidence>